<dbReference type="GO" id="GO:1902670">
    <property type="term" value="F:carbon dioxide binding"/>
    <property type="evidence" value="ECO:0007669"/>
    <property type="project" value="TreeGrafter"/>
</dbReference>
<dbReference type="Gene3D" id="2.30.30.140">
    <property type="match status" value="1"/>
</dbReference>
<dbReference type="PROSITE" id="PS01097">
    <property type="entry name" value="HUPF_HYPC"/>
    <property type="match status" value="1"/>
</dbReference>
<dbReference type="FunFam" id="2.30.30.140:FF:000022">
    <property type="entry name" value="Hydrogenase assembly chaperone HybG"/>
    <property type="match status" value="1"/>
</dbReference>
<reference evidence="2 5" key="2">
    <citation type="submission" date="2021-07" db="EMBL/GenBank/DDBJ databases">
        <title>Sequencing Streptomyces halstedii LGO-A4 genome an citrus endophytic actinomycete.</title>
        <authorList>
            <person name="Samborskyy M."/>
            <person name="Scott N."/>
            <person name="Deglau R."/>
            <person name="Dickens S."/>
            <person name="Oliveira L.G."/>
        </authorList>
    </citation>
    <scope>NUCLEOTIDE SEQUENCE [LARGE SCALE GENOMIC DNA]</scope>
    <source>
        <strain evidence="2 5">LGO-A4</strain>
    </source>
</reference>
<dbReference type="PANTHER" id="PTHR35177:SF2">
    <property type="entry name" value="HYDROGENASE MATURATION FACTOR HYBG"/>
    <property type="match status" value="1"/>
</dbReference>
<organism evidence="3 4">
    <name type="scientific">Streptomyces halstedii</name>
    <dbReference type="NCBI Taxonomy" id="1944"/>
    <lineage>
        <taxon>Bacteria</taxon>
        <taxon>Bacillati</taxon>
        <taxon>Actinomycetota</taxon>
        <taxon>Actinomycetes</taxon>
        <taxon>Kitasatosporales</taxon>
        <taxon>Streptomycetaceae</taxon>
        <taxon>Streptomyces</taxon>
    </lineage>
</organism>
<accession>A0A6N9TUM9</accession>
<dbReference type="RefSeq" id="WP_103491733.1">
    <property type="nucleotide sequence ID" value="NZ_CP109044.1"/>
</dbReference>
<dbReference type="InterPro" id="IPR019812">
    <property type="entry name" value="Hydgase_assmbl_chp_CS"/>
</dbReference>
<dbReference type="PANTHER" id="PTHR35177">
    <property type="entry name" value="HYDROGENASE MATURATION FACTOR HYBG"/>
    <property type="match status" value="1"/>
</dbReference>
<sequence length="98" mass="10668">MCLAVPGRVLSTVEVDGTLMADVDFGGVRKEVCLQYIPDVTIGEYVIVHVGFAIQRLDERSAEETLANFERLGILAEEFGDGLEQAAQQRDLVEGAGR</sequence>
<evidence type="ECO:0000313" key="2">
    <source>
        <dbReference type="EMBL" id="MBV7672639.1"/>
    </source>
</evidence>
<comment type="caution">
    <text evidence="3">The sequence shown here is derived from an EMBL/GenBank/DDBJ whole genome shotgun (WGS) entry which is preliminary data.</text>
</comment>
<dbReference type="InterPro" id="IPR001109">
    <property type="entry name" value="Hydrogenase_HupF/HypC"/>
</dbReference>
<keyword evidence="5" id="KW-1185">Reference proteome</keyword>
<evidence type="ECO:0000256" key="1">
    <source>
        <dbReference type="ARBA" id="ARBA00006018"/>
    </source>
</evidence>
<dbReference type="Proteomes" id="UP000735541">
    <property type="component" value="Unassembled WGS sequence"/>
</dbReference>
<proteinExistence type="inferred from homology"/>
<dbReference type="EMBL" id="JAAGLQ010000139">
    <property type="protein sequence ID" value="NEA15194.1"/>
    <property type="molecule type" value="Genomic_DNA"/>
</dbReference>
<dbReference type="EMBL" id="JAHUVW010000001">
    <property type="protein sequence ID" value="MBV7672639.1"/>
    <property type="molecule type" value="Genomic_DNA"/>
</dbReference>
<name>A0A6N9TUM9_STRHA</name>
<evidence type="ECO:0000313" key="3">
    <source>
        <dbReference type="EMBL" id="NEA15194.1"/>
    </source>
</evidence>
<evidence type="ECO:0000313" key="5">
    <source>
        <dbReference type="Proteomes" id="UP000735541"/>
    </source>
</evidence>
<reference evidence="3 4" key="1">
    <citation type="submission" date="2020-01" db="EMBL/GenBank/DDBJ databases">
        <title>Insect and environment-associated Actinomycetes.</title>
        <authorList>
            <person name="Currrie C."/>
            <person name="Chevrette M."/>
            <person name="Carlson C."/>
            <person name="Stubbendieck R."/>
            <person name="Wendt-Pienkowski E."/>
        </authorList>
    </citation>
    <scope>NUCLEOTIDE SEQUENCE [LARGE SCALE GENOMIC DNA]</scope>
    <source>
        <strain evidence="3 4">SID11342</strain>
    </source>
</reference>
<dbReference type="GeneID" id="97292575"/>
<comment type="similarity">
    <text evidence="1">Belongs to the HupF/HypC family.</text>
</comment>
<dbReference type="AlphaFoldDB" id="A0A6N9TUM9"/>
<dbReference type="PRINTS" id="PR00445">
    <property type="entry name" value="HUPFHYPC"/>
</dbReference>
<dbReference type="NCBIfam" id="TIGR00074">
    <property type="entry name" value="hypC_hupF"/>
    <property type="match status" value="1"/>
</dbReference>
<dbReference type="Proteomes" id="UP000471293">
    <property type="component" value="Unassembled WGS sequence"/>
</dbReference>
<protein>
    <submittedName>
        <fullName evidence="3">HypC/HybG/HupF family hydrogenase formation chaperone</fullName>
    </submittedName>
</protein>
<dbReference type="GO" id="GO:0051604">
    <property type="term" value="P:protein maturation"/>
    <property type="evidence" value="ECO:0007669"/>
    <property type="project" value="TreeGrafter"/>
</dbReference>
<dbReference type="GO" id="GO:0005506">
    <property type="term" value="F:iron ion binding"/>
    <property type="evidence" value="ECO:0007669"/>
    <property type="project" value="TreeGrafter"/>
</dbReference>
<gene>
    <name evidence="3" type="ORF">G3I29_06560</name>
    <name evidence="2" type="ORF">STHAL_24625</name>
</gene>
<dbReference type="Pfam" id="PF01455">
    <property type="entry name" value="HupF_HypC"/>
    <property type="match status" value="1"/>
</dbReference>
<evidence type="ECO:0000313" key="4">
    <source>
        <dbReference type="Proteomes" id="UP000471293"/>
    </source>
</evidence>
<dbReference type="SUPFAM" id="SSF159127">
    <property type="entry name" value="HupF/HypC-like"/>
    <property type="match status" value="1"/>
</dbReference>